<gene>
    <name evidence="1" type="ORF">GCM10011369_05940</name>
</gene>
<evidence type="ECO:0000313" key="2">
    <source>
        <dbReference type="Proteomes" id="UP000619743"/>
    </source>
</evidence>
<accession>A0A8J2XL80</accession>
<name>A0A8J2XL80_9GAMM</name>
<protein>
    <recommendedName>
        <fullName evidence="3">DUF3987 domain-containing protein</fullName>
    </recommendedName>
</protein>
<dbReference type="InterPro" id="IPR025048">
    <property type="entry name" value="DUF3987"/>
</dbReference>
<comment type="caution">
    <text evidence="1">The sequence shown here is derived from an EMBL/GenBank/DDBJ whole genome shotgun (WGS) entry which is preliminary data.</text>
</comment>
<dbReference type="Proteomes" id="UP000619743">
    <property type="component" value="Unassembled WGS sequence"/>
</dbReference>
<sequence>MEAVLNLIQPVIEEIEEVYKHEREKQKSNEDVHKLVHQITLSMAKEIIQEAALFGDERKLQAARREAARLLQPVHQKAIACPKKRLVASDFTFASLFNLLTENPNGILLFVDEIIGLLAKASRKGNEELKGLLLQAFNGFGIFEVDRATHEHQSTQDANVCILGSIQPGKFVPYLQSAQEDCLDNDGFIHRFQLMIYSSADDWSSACSIKNPQKVINKIQSMLKDLVEHHFFDENTPFKERVVPFSNDAQAVYDEWWEDFSKQFDNISSGAVKAHFRKFQPLPAKIALIFTVIESYNYTERHFKPVEYVALPELEKAIAFTEYLAKHAQYLLDTSQTTSQLDAIRLSETLNSFEGTFTRRDVNQRNLSGIRRDTQRAQSALNYLVEHNWLKCKRVGRTERYVVNPHINKGSD</sequence>
<organism evidence="1 2">
    <name type="scientific">Neiella marina</name>
    <dbReference type="NCBI Taxonomy" id="508461"/>
    <lineage>
        <taxon>Bacteria</taxon>
        <taxon>Pseudomonadati</taxon>
        <taxon>Pseudomonadota</taxon>
        <taxon>Gammaproteobacteria</taxon>
        <taxon>Alteromonadales</taxon>
        <taxon>Echinimonadaceae</taxon>
        <taxon>Neiella</taxon>
    </lineage>
</organism>
<proteinExistence type="predicted"/>
<evidence type="ECO:0008006" key="3">
    <source>
        <dbReference type="Google" id="ProtNLM"/>
    </source>
</evidence>
<dbReference type="Pfam" id="PF13148">
    <property type="entry name" value="DUF3987"/>
    <property type="match status" value="1"/>
</dbReference>
<dbReference type="AlphaFoldDB" id="A0A8J2XL80"/>
<evidence type="ECO:0000313" key="1">
    <source>
        <dbReference type="EMBL" id="GGA67123.1"/>
    </source>
</evidence>
<dbReference type="EMBL" id="BMDX01000002">
    <property type="protein sequence ID" value="GGA67123.1"/>
    <property type="molecule type" value="Genomic_DNA"/>
</dbReference>
<reference evidence="2" key="1">
    <citation type="journal article" date="2019" name="Int. J. Syst. Evol. Microbiol.">
        <title>The Global Catalogue of Microorganisms (GCM) 10K type strain sequencing project: providing services to taxonomists for standard genome sequencing and annotation.</title>
        <authorList>
            <consortium name="The Broad Institute Genomics Platform"/>
            <consortium name="The Broad Institute Genome Sequencing Center for Infectious Disease"/>
            <person name="Wu L."/>
            <person name="Ma J."/>
        </authorList>
    </citation>
    <scope>NUCLEOTIDE SEQUENCE [LARGE SCALE GENOMIC DNA]</scope>
    <source>
        <strain evidence="2">CGMCC 1.10130</strain>
    </source>
</reference>
<keyword evidence="2" id="KW-1185">Reference proteome</keyword>